<evidence type="ECO:0000313" key="3">
    <source>
        <dbReference type="Proteomes" id="UP000598174"/>
    </source>
</evidence>
<feature type="compositionally biased region" description="Basic and acidic residues" evidence="1">
    <location>
        <begin position="36"/>
        <end position="45"/>
    </location>
</feature>
<organism evidence="2 3">
    <name type="scientific">Paractinoplanes ferrugineus</name>
    <dbReference type="NCBI Taxonomy" id="113564"/>
    <lineage>
        <taxon>Bacteria</taxon>
        <taxon>Bacillati</taxon>
        <taxon>Actinomycetota</taxon>
        <taxon>Actinomycetes</taxon>
        <taxon>Micromonosporales</taxon>
        <taxon>Micromonosporaceae</taxon>
        <taxon>Paractinoplanes</taxon>
    </lineage>
</organism>
<evidence type="ECO:0000256" key="1">
    <source>
        <dbReference type="SAM" id="MobiDB-lite"/>
    </source>
</evidence>
<dbReference type="Proteomes" id="UP000598174">
    <property type="component" value="Unassembled WGS sequence"/>
</dbReference>
<keyword evidence="3" id="KW-1185">Reference proteome</keyword>
<protein>
    <submittedName>
        <fullName evidence="2">Uncharacterized protein</fullName>
    </submittedName>
</protein>
<name>A0A919MD84_9ACTN</name>
<feature type="region of interest" description="Disordered" evidence="1">
    <location>
        <begin position="143"/>
        <end position="166"/>
    </location>
</feature>
<feature type="region of interest" description="Disordered" evidence="1">
    <location>
        <begin position="63"/>
        <end position="112"/>
    </location>
</feature>
<sequence>MRVGQKITGLGVTEPAGQPSVGHSEHRHLMPAAPSRRPEREHRAAVGDPVQTKYRNILQVIRTPAGRVDPGKHPRRPGQMRKGQLELAARRTTGPGHDMGASDHDVRSGQESCPAGRTILAQHDDHPGGPIMVLISREGTLCDGHCVGSADSPPTAPRDQDSTTFR</sequence>
<evidence type="ECO:0000313" key="2">
    <source>
        <dbReference type="EMBL" id="GIE15511.1"/>
    </source>
</evidence>
<dbReference type="AlphaFoldDB" id="A0A919MD84"/>
<accession>A0A919MD84</accession>
<gene>
    <name evidence="2" type="ORF">Afe05nite_73510</name>
</gene>
<reference evidence="2" key="1">
    <citation type="submission" date="2021-01" db="EMBL/GenBank/DDBJ databases">
        <title>Whole genome shotgun sequence of Actinoplanes ferrugineus NBRC 15555.</title>
        <authorList>
            <person name="Komaki H."/>
            <person name="Tamura T."/>
        </authorList>
    </citation>
    <scope>NUCLEOTIDE SEQUENCE</scope>
    <source>
        <strain evidence="2">NBRC 15555</strain>
    </source>
</reference>
<feature type="region of interest" description="Disordered" evidence="1">
    <location>
        <begin position="1"/>
        <end position="50"/>
    </location>
</feature>
<dbReference type="EMBL" id="BOMM01000067">
    <property type="protein sequence ID" value="GIE15511.1"/>
    <property type="molecule type" value="Genomic_DNA"/>
</dbReference>
<comment type="caution">
    <text evidence="2">The sequence shown here is derived from an EMBL/GenBank/DDBJ whole genome shotgun (WGS) entry which is preliminary data.</text>
</comment>
<proteinExistence type="predicted"/>